<gene>
    <name evidence="3" type="ORF">ENSA5_45490</name>
</gene>
<comment type="caution">
    <text evidence="3">The sequence shown here is derived from an EMBL/GenBank/DDBJ whole genome shotgun (WGS) entry which is preliminary data.</text>
</comment>
<dbReference type="AlphaFoldDB" id="A0A2S9XJP5"/>
<evidence type="ECO:0000259" key="2">
    <source>
        <dbReference type="PROSITE" id="PS51186"/>
    </source>
</evidence>
<evidence type="ECO:0000313" key="3">
    <source>
        <dbReference type="EMBL" id="PRP93057.1"/>
    </source>
</evidence>
<name>A0A2S9XJP5_9BACT</name>
<evidence type="ECO:0000256" key="1">
    <source>
        <dbReference type="SAM" id="MobiDB-lite"/>
    </source>
</evidence>
<dbReference type="OrthoDB" id="9796171at2"/>
<proteinExistence type="predicted"/>
<sequence>MPRLLLVRHAQSKNNLSNARIREELRDDPERMHAEAARAREPDPDLSELGRAQAERVAEHLAPILSEPRSLLVSSPMRRALQTATPIAARVGLERFVCEAGLFEVGGCHYCGELRPSATAAALEAEFPVRCGAMDPEGWYAGHGGAETSDEARARVERAIAWAEATLAAGTHETVVVIAHGDLLSRWLRRWLHVPWQRGLAFVHGNTGITTLSWDRREGLLLEGFNSLTHLPPKLRSGADAEFWWRYAWPDLELSRYESWAAIPGELAVELAELRARHLLEPEGKSLADYATSDARSVHLVALAEGELAGYVQYDPELGRLRQLVVGPRHRRSRLGRRLVGAVEDEARRDGRDELLVHAWVDSVGFYAALGFVARGAVESGAPVAWQAMVKQGLSRTC</sequence>
<dbReference type="Gene3D" id="3.40.50.1240">
    <property type="entry name" value="Phosphoglycerate mutase-like"/>
    <property type="match status" value="1"/>
</dbReference>
<dbReference type="RefSeq" id="WP_106393813.1">
    <property type="nucleotide sequence ID" value="NZ_PVNK01000198.1"/>
</dbReference>
<dbReference type="Gene3D" id="3.40.630.30">
    <property type="match status" value="1"/>
</dbReference>
<dbReference type="GO" id="GO:0005737">
    <property type="term" value="C:cytoplasm"/>
    <property type="evidence" value="ECO:0007669"/>
    <property type="project" value="TreeGrafter"/>
</dbReference>
<dbReference type="PANTHER" id="PTHR48100:SF56">
    <property type="entry name" value="PHOSPHATASE SPAC513.02-RELATED"/>
    <property type="match status" value="1"/>
</dbReference>
<dbReference type="InterPro" id="IPR016181">
    <property type="entry name" value="Acyl_CoA_acyltransferase"/>
</dbReference>
<dbReference type="InterPro" id="IPR029033">
    <property type="entry name" value="His_PPase_superfam"/>
</dbReference>
<dbReference type="Pfam" id="PF00300">
    <property type="entry name" value="His_Phos_1"/>
    <property type="match status" value="1"/>
</dbReference>
<feature type="region of interest" description="Disordered" evidence="1">
    <location>
        <begin position="23"/>
        <end position="46"/>
    </location>
</feature>
<dbReference type="EMBL" id="PVNK01000198">
    <property type="protein sequence ID" value="PRP93057.1"/>
    <property type="molecule type" value="Genomic_DNA"/>
</dbReference>
<accession>A0A2S9XJP5</accession>
<protein>
    <submittedName>
        <fullName evidence="3">Bifunctional RNase H/acid phosphatase</fullName>
    </submittedName>
</protein>
<dbReference type="SMART" id="SM00855">
    <property type="entry name" value="PGAM"/>
    <property type="match status" value="1"/>
</dbReference>
<feature type="domain" description="N-acetyltransferase" evidence="2">
    <location>
        <begin position="252"/>
        <end position="391"/>
    </location>
</feature>
<dbReference type="InterPro" id="IPR013078">
    <property type="entry name" value="His_Pase_superF_clade-1"/>
</dbReference>
<feature type="compositionally biased region" description="Basic and acidic residues" evidence="1">
    <location>
        <begin position="23"/>
        <end position="43"/>
    </location>
</feature>
<reference evidence="3 4" key="1">
    <citation type="submission" date="2018-03" db="EMBL/GenBank/DDBJ databases">
        <title>Draft Genome Sequences of the Obligatory Marine Myxobacteria Enhygromyxa salina SWB005.</title>
        <authorList>
            <person name="Poehlein A."/>
            <person name="Moghaddam J.A."/>
            <person name="Harms H."/>
            <person name="Alanjari M."/>
            <person name="Koenig G.M."/>
            <person name="Daniel R."/>
            <person name="Schaeberle T.F."/>
        </authorList>
    </citation>
    <scope>NUCLEOTIDE SEQUENCE [LARGE SCALE GENOMIC DNA]</scope>
    <source>
        <strain evidence="3 4">SWB005</strain>
    </source>
</reference>
<dbReference type="SUPFAM" id="SSF53254">
    <property type="entry name" value="Phosphoglycerate mutase-like"/>
    <property type="match status" value="1"/>
</dbReference>
<evidence type="ECO:0000313" key="4">
    <source>
        <dbReference type="Proteomes" id="UP000237968"/>
    </source>
</evidence>
<dbReference type="InterPro" id="IPR050275">
    <property type="entry name" value="PGM_Phosphatase"/>
</dbReference>
<dbReference type="PANTHER" id="PTHR48100">
    <property type="entry name" value="BROAD-SPECIFICITY PHOSPHATASE YOR283W-RELATED"/>
    <property type="match status" value="1"/>
</dbReference>
<dbReference type="CDD" id="cd07067">
    <property type="entry name" value="HP_PGM_like"/>
    <property type="match status" value="1"/>
</dbReference>
<dbReference type="PROSITE" id="PS51186">
    <property type="entry name" value="GNAT"/>
    <property type="match status" value="1"/>
</dbReference>
<dbReference type="Pfam" id="PF13673">
    <property type="entry name" value="Acetyltransf_10"/>
    <property type="match status" value="1"/>
</dbReference>
<dbReference type="InterPro" id="IPR000182">
    <property type="entry name" value="GNAT_dom"/>
</dbReference>
<organism evidence="3 4">
    <name type="scientific">Enhygromyxa salina</name>
    <dbReference type="NCBI Taxonomy" id="215803"/>
    <lineage>
        <taxon>Bacteria</taxon>
        <taxon>Pseudomonadati</taxon>
        <taxon>Myxococcota</taxon>
        <taxon>Polyangia</taxon>
        <taxon>Nannocystales</taxon>
        <taxon>Nannocystaceae</taxon>
        <taxon>Enhygromyxa</taxon>
    </lineage>
</organism>
<keyword evidence="4" id="KW-1185">Reference proteome</keyword>
<dbReference type="GO" id="GO:0016791">
    <property type="term" value="F:phosphatase activity"/>
    <property type="evidence" value="ECO:0007669"/>
    <property type="project" value="TreeGrafter"/>
</dbReference>
<dbReference type="GO" id="GO:0016747">
    <property type="term" value="F:acyltransferase activity, transferring groups other than amino-acyl groups"/>
    <property type="evidence" value="ECO:0007669"/>
    <property type="project" value="InterPro"/>
</dbReference>
<dbReference type="SUPFAM" id="SSF55729">
    <property type="entry name" value="Acyl-CoA N-acyltransferases (Nat)"/>
    <property type="match status" value="1"/>
</dbReference>
<dbReference type="Proteomes" id="UP000237968">
    <property type="component" value="Unassembled WGS sequence"/>
</dbReference>